<dbReference type="STRING" id="48709.A0A1D2N365"/>
<feature type="compositionally biased region" description="Low complexity" evidence="1">
    <location>
        <begin position="245"/>
        <end position="264"/>
    </location>
</feature>
<feature type="region of interest" description="Disordered" evidence="1">
    <location>
        <begin position="495"/>
        <end position="558"/>
    </location>
</feature>
<feature type="compositionally biased region" description="Polar residues" evidence="1">
    <location>
        <begin position="649"/>
        <end position="681"/>
    </location>
</feature>
<dbReference type="Proteomes" id="UP000094527">
    <property type="component" value="Unassembled WGS sequence"/>
</dbReference>
<comment type="caution">
    <text evidence="2">The sequence shown here is derived from an EMBL/GenBank/DDBJ whole genome shotgun (WGS) entry which is preliminary data.</text>
</comment>
<feature type="compositionally biased region" description="Polar residues" evidence="1">
    <location>
        <begin position="116"/>
        <end position="127"/>
    </location>
</feature>
<proteinExistence type="predicted"/>
<feature type="compositionally biased region" description="Polar residues" evidence="1">
    <location>
        <begin position="496"/>
        <end position="509"/>
    </location>
</feature>
<feature type="compositionally biased region" description="Polar residues" evidence="1">
    <location>
        <begin position="65"/>
        <end position="81"/>
    </location>
</feature>
<feature type="region of interest" description="Disordered" evidence="1">
    <location>
        <begin position="400"/>
        <end position="436"/>
    </location>
</feature>
<feature type="region of interest" description="Disordered" evidence="1">
    <location>
        <begin position="233"/>
        <end position="264"/>
    </location>
</feature>
<dbReference type="OrthoDB" id="6433614at2759"/>
<gene>
    <name evidence="2" type="ORF">Ocin01_06976</name>
</gene>
<feature type="compositionally biased region" description="Polar residues" evidence="1">
    <location>
        <begin position="696"/>
        <end position="711"/>
    </location>
</feature>
<feature type="compositionally biased region" description="Low complexity" evidence="1">
    <location>
        <begin position="404"/>
        <end position="436"/>
    </location>
</feature>
<name>A0A1D2N365_ORCCI</name>
<feature type="compositionally biased region" description="Low complexity" evidence="1">
    <location>
        <begin position="87"/>
        <end position="98"/>
    </location>
</feature>
<organism evidence="2 3">
    <name type="scientific">Orchesella cincta</name>
    <name type="common">Springtail</name>
    <name type="synonym">Podura cincta</name>
    <dbReference type="NCBI Taxonomy" id="48709"/>
    <lineage>
        <taxon>Eukaryota</taxon>
        <taxon>Metazoa</taxon>
        <taxon>Ecdysozoa</taxon>
        <taxon>Arthropoda</taxon>
        <taxon>Hexapoda</taxon>
        <taxon>Collembola</taxon>
        <taxon>Entomobryomorpha</taxon>
        <taxon>Entomobryoidea</taxon>
        <taxon>Orchesellidae</taxon>
        <taxon>Orchesellinae</taxon>
        <taxon>Orchesella</taxon>
    </lineage>
</organism>
<evidence type="ECO:0000256" key="1">
    <source>
        <dbReference type="SAM" id="MobiDB-lite"/>
    </source>
</evidence>
<dbReference type="AlphaFoldDB" id="A0A1D2N365"/>
<feature type="region of interest" description="Disordered" evidence="1">
    <location>
        <begin position="24"/>
        <end position="44"/>
    </location>
</feature>
<feature type="region of interest" description="Disordered" evidence="1">
    <location>
        <begin position="60"/>
        <end position="127"/>
    </location>
</feature>
<feature type="compositionally biased region" description="Low complexity" evidence="1">
    <location>
        <begin position="590"/>
        <end position="601"/>
    </location>
</feature>
<protein>
    <submittedName>
        <fullName evidence="2">Uncharacterized protein</fullName>
    </submittedName>
</protein>
<feature type="region of interest" description="Disordered" evidence="1">
    <location>
        <begin position="582"/>
        <end position="711"/>
    </location>
</feature>
<keyword evidence="3" id="KW-1185">Reference proteome</keyword>
<evidence type="ECO:0000313" key="3">
    <source>
        <dbReference type="Proteomes" id="UP000094527"/>
    </source>
</evidence>
<feature type="compositionally biased region" description="Basic residues" evidence="1">
    <location>
        <begin position="610"/>
        <end position="630"/>
    </location>
</feature>
<reference evidence="2 3" key="1">
    <citation type="journal article" date="2016" name="Genome Biol. Evol.">
        <title>Gene Family Evolution Reflects Adaptation to Soil Environmental Stressors in the Genome of the Collembolan Orchesella cincta.</title>
        <authorList>
            <person name="Faddeeva-Vakhrusheva A."/>
            <person name="Derks M.F."/>
            <person name="Anvar S.Y."/>
            <person name="Agamennone V."/>
            <person name="Suring W."/>
            <person name="Smit S."/>
            <person name="van Straalen N.M."/>
            <person name="Roelofs D."/>
        </authorList>
    </citation>
    <scope>NUCLEOTIDE SEQUENCE [LARGE SCALE GENOMIC DNA]</scope>
    <source>
        <tissue evidence="2">Mixed pool</tissue>
    </source>
</reference>
<feature type="compositionally biased region" description="Basic residues" evidence="1">
    <location>
        <begin position="524"/>
        <end position="536"/>
    </location>
</feature>
<accession>A0A1D2N365</accession>
<evidence type="ECO:0000313" key="2">
    <source>
        <dbReference type="EMBL" id="ODM99708.1"/>
    </source>
</evidence>
<dbReference type="EMBL" id="LJIJ01000261">
    <property type="protein sequence ID" value="ODM99708.1"/>
    <property type="molecule type" value="Genomic_DNA"/>
</dbReference>
<sequence length="876" mass="93299">MEESQFANSVVEFTFDGSQCVGMKRKLSSPSASPPLTPSSALQFQQAVPRNISIYYFKHSDTEPEPNSQLSKSGNANNNIRGNRHQSTTTTTTSSTTSKSPKQNRRLSRTHCENSAIRQSQSDSKLANCTTNGGGGFGSVNSSRAGRHHFCQKSRLFLDFDQEFEDDITSLKSYDEISFGSFDLDLDEDLEEGADGVILEDEVVGEGGDQLSHHNQLNHQNYSMMDLEGNYCETTGTASDEPEQSSFNNSNINIRSNNSTTAVNTASNKSAVRIDEIEELVQKAEFVSSSVSSSSASAHKLVKSAKTNTNTLSSLSSWGTATVGADSGSSSANINNSAMSNLNNGASPKGTSIVGFANSTSASNNVAVGESGVAANKTSKKNARVRQWIRAHNSEIVVNQKNTSSCDASAESASDSEYSSSDSEQPVSSDDPTTVSTSTFLHQTHAALLETNAKNLSTCSSSNNISASGTALAYCIGAAAAASLSPSTLKLHRSPVASSSETGTQTLSPFSGIGPGASGTVPLRSKKRLTYGKQRPKSFTDTLEPSVPTGATAGPSTSAWLRTSPSYFVSDSAINLLGNRSNSGSGGSGSSSAGDCACSPGNSNVDSPSHTKRKGSSRFKRRSQKGKRKALQYDEAGNNDETEQKENILRSSSITDSTSGPASGEKSQTSDGADQSSVSPTSPKPCFLISGPLTHQPFSQLNSDNGSLNTEELNIGLNDQADWDSYQEKYLSEPYSEEPYDPDGTLKLLAFGEDYGQFLDRADSESSSMLSGFEPADSRKRRAAKLANRGEMADSDSDREELNYLLRQSNSQLNFINTVFRSLLVKAESSGETPGKYAEMEATCDENIVSLKLILTNVESTENLPFEIDVKAIEGN</sequence>